<dbReference type="Proteomes" id="UP000295351">
    <property type="component" value="Unassembled WGS sequence"/>
</dbReference>
<sequence length="123" mass="14141">MTIHLTKEQGQAFLSSKPKRSKYGAEKTLLDGILFDSKAEANFYAALKQREKAGEVTDLDLQREYDLMVNGVLIARYRADFVFFDRILRARRVVDVKGYATRDFRLKAKLMKACFGIEVEVVK</sequence>
<dbReference type="RefSeq" id="WP_133037261.1">
    <property type="nucleotide sequence ID" value="NZ_BAABEI010000012.1"/>
</dbReference>
<evidence type="ECO:0000313" key="1">
    <source>
        <dbReference type="EMBL" id="TCN29231.1"/>
    </source>
</evidence>
<dbReference type="Pfam" id="PF06356">
    <property type="entry name" value="DUF1064"/>
    <property type="match status" value="1"/>
</dbReference>
<reference evidence="1 2" key="1">
    <citation type="submission" date="2019-03" db="EMBL/GenBank/DDBJ databases">
        <title>Genomic Encyclopedia of Type Strains, Phase IV (KMG-IV): sequencing the most valuable type-strain genomes for metagenomic binning, comparative biology and taxonomic classification.</title>
        <authorList>
            <person name="Goeker M."/>
        </authorList>
    </citation>
    <scope>NUCLEOTIDE SEQUENCE [LARGE SCALE GENOMIC DNA]</scope>
    <source>
        <strain evidence="1 2">DSM 18401</strain>
    </source>
</reference>
<comment type="caution">
    <text evidence="1">The sequence shown here is derived from an EMBL/GenBank/DDBJ whole genome shotgun (WGS) entry which is preliminary data.</text>
</comment>
<evidence type="ECO:0000313" key="2">
    <source>
        <dbReference type="Proteomes" id="UP000295351"/>
    </source>
</evidence>
<protein>
    <submittedName>
        <fullName evidence="1">Uncharacterized protein DUF1064</fullName>
    </submittedName>
</protein>
<accession>A0A4R2BP28</accession>
<gene>
    <name evidence="1" type="ORF">EV665_1802</name>
</gene>
<name>A0A4R2BP28_SHIGR</name>
<dbReference type="EMBL" id="SLVX01000080">
    <property type="protein sequence ID" value="TCN29231.1"/>
    <property type="molecule type" value="Genomic_DNA"/>
</dbReference>
<dbReference type="InterPro" id="IPR009414">
    <property type="entry name" value="DUF1064"/>
</dbReference>
<organism evidence="1 2">
    <name type="scientific">Shinella granuli</name>
    <dbReference type="NCBI Taxonomy" id="323621"/>
    <lineage>
        <taxon>Bacteria</taxon>
        <taxon>Pseudomonadati</taxon>
        <taxon>Pseudomonadota</taxon>
        <taxon>Alphaproteobacteria</taxon>
        <taxon>Hyphomicrobiales</taxon>
        <taxon>Rhizobiaceae</taxon>
        <taxon>Shinella</taxon>
    </lineage>
</organism>
<proteinExistence type="predicted"/>
<dbReference type="AlphaFoldDB" id="A0A4R2BP28"/>
<keyword evidence="2" id="KW-1185">Reference proteome</keyword>